<feature type="transmembrane region" description="Helical" evidence="1">
    <location>
        <begin position="175"/>
        <end position="198"/>
    </location>
</feature>
<dbReference type="InterPro" id="IPR049713">
    <property type="entry name" value="Pr6Pr-like"/>
</dbReference>
<dbReference type="NCBIfam" id="NF038065">
    <property type="entry name" value="Pr6Pr"/>
    <property type="match status" value="1"/>
</dbReference>
<keyword evidence="3" id="KW-1185">Reference proteome</keyword>
<evidence type="ECO:0000313" key="3">
    <source>
        <dbReference type="Proteomes" id="UP000294194"/>
    </source>
</evidence>
<feature type="transmembrane region" description="Helical" evidence="1">
    <location>
        <begin position="39"/>
        <end position="64"/>
    </location>
</feature>
<accession>A0A4V6MTM2</accession>
<evidence type="ECO:0000313" key="2">
    <source>
        <dbReference type="EMBL" id="TBN56049.1"/>
    </source>
</evidence>
<comment type="caution">
    <text evidence="2">The sequence shown here is derived from an EMBL/GenBank/DDBJ whole genome shotgun (WGS) entry which is preliminary data.</text>
</comment>
<keyword evidence="1" id="KW-1133">Transmembrane helix</keyword>
<proteinExistence type="predicted"/>
<feature type="transmembrane region" description="Helical" evidence="1">
    <location>
        <begin position="76"/>
        <end position="94"/>
    </location>
</feature>
<dbReference type="EMBL" id="SISG01000001">
    <property type="protein sequence ID" value="TBN56049.1"/>
    <property type="molecule type" value="Genomic_DNA"/>
</dbReference>
<dbReference type="AlphaFoldDB" id="A0A4V6MTM2"/>
<organism evidence="2 3">
    <name type="scientific">Glaciihabitans arcticus</name>
    <dbReference type="NCBI Taxonomy" id="2668039"/>
    <lineage>
        <taxon>Bacteria</taxon>
        <taxon>Bacillati</taxon>
        <taxon>Actinomycetota</taxon>
        <taxon>Actinomycetes</taxon>
        <taxon>Micrococcales</taxon>
        <taxon>Microbacteriaceae</taxon>
        <taxon>Glaciihabitans</taxon>
    </lineage>
</organism>
<keyword evidence="1" id="KW-0812">Transmembrane</keyword>
<name>A0A4V6MTM2_9MICO</name>
<feature type="transmembrane region" description="Helical" evidence="1">
    <location>
        <begin position="138"/>
        <end position="155"/>
    </location>
</feature>
<dbReference type="Proteomes" id="UP000294194">
    <property type="component" value="Unassembled WGS sequence"/>
</dbReference>
<dbReference type="RefSeq" id="WP_130980160.1">
    <property type="nucleotide sequence ID" value="NZ_SISG01000001.1"/>
</dbReference>
<feature type="transmembrane region" description="Helical" evidence="1">
    <location>
        <begin position="106"/>
        <end position="126"/>
    </location>
</feature>
<evidence type="ECO:0000256" key="1">
    <source>
        <dbReference type="SAM" id="Phobius"/>
    </source>
</evidence>
<sequence>MTSRTLAGLFRLAIAATLLIALGYQIVDKITHNDMVASEYYSFFTIQSSFLAAAVLVWGGVVALRHPLDGPFLTSVRMSVLTYAIVTAGVYNGLLRGIPAEGYVGLPWPGELMHVWVPIAILVDWLLSPGRLPLRWKALRIVIVYPIAWLVYTFLKGAATGWFPYPFLEPATGILSIAIYVLAIAALVVGIASLAIAYSRRGRASN</sequence>
<gene>
    <name evidence="2" type="ORF">EYE40_00790</name>
</gene>
<evidence type="ECO:0008006" key="4">
    <source>
        <dbReference type="Google" id="ProtNLM"/>
    </source>
</evidence>
<protein>
    <recommendedName>
        <fullName evidence="4">Pr6Pr family membrane protein</fullName>
    </recommendedName>
</protein>
<reference evidence="3" key="1">
    <citation type="submission" date="2019-02" db="EMBL/GenBank/DDBJ databases">
        <title>Glaciihabitans arcticus sp. nov., a psychrotolerant bacterium isolated from polar soil.</title>
        <authorList>
            <person name="Dahal R.H."/>
        </authorList>
    </citation>
    <scope>NUCLEOTIDE SEQUENCE [LARGE SCALE GENOMIC DNA]</scope>
    <source>
        <strain evidence="3">RP-3-7</strain>
    </source>
</reference>
<keyword evidence="1" id="KW-0472">Membrane</keyword>